<protein>
    <submittedName>
        <fullName evidence="2">Uncharacterized protein</fullName>
    </submittedName>
</protein>
<feature type="transmembrane region" description="Helical" evidence="1">
    <location>
        <begin position="101"/>
        <end position="120"/>
    </location>
</feature>
<evidence type="ECO:0000313" key="3">
    <source>
        <dbReference type="Proteomes" id="UP000092093"/>
    </source>
</evidence>
<comment type="caution">
    <text evidence="2">The sequence shown here is derived from an EMBL/GenBank/DDBJ whole genome shotgun (WGS) entry which is preliminary data.</text>
</comment>
<proteinExistence type="predicted"/>
<organism evidence="2 3">
    <name type="scientific">Aphanizomenon flos-aquae WA102</name>
    <dbReference type="NCBI Taxonomy" id="1710896"/>
    <lineage>
        <taxon>Bacteria</taxon>
        <taxon>Bacillati</taxon>
        <taxon>Cyanobacteriota</taxon>
        <taxon>Cyanophyceae</taxon>
        <taxon>Nostocales</taxon>
        <taxon>Aphanizomenonaceae</taxon>
        <taxon>Aphanizomenon</taxon>
    </lineage>
</organism>
<gene>
    <name evidence="2" type="ORF">AN484_17885</name>
</gene>
<feature type="transmembrane region" description="Helical" evidence="1">
    <location>
        <begin position="188"/>
        <end position="206"/>
    </location>
</feature>
<evidence type="ECO:0000256" key="1">
    <source>
        <dbReference type="SAM" id="Phobius"/>
    </source>
</evidence>
<feature type="transmembrane region" description="Helical" evidence="1">
    <location>
        <begin position="74"/>
        <end position="95"/>
    </location>
</feature>
<reference evidence="2 3" key="1">
    <citation type="submission" date="2015-09" db="EMBL/GenBank/DDBJ databases">
        <title>Aphanizomenon flos-aquae WA102.</title>
        <authorList>
            <person name="Driscoll C."/>
        </authorList>
    </citation>
    <scope>NUCLEOTIDE SEQUENCE [LARGE SCALE GENOMIC DNA]</scope>
    <source>
        <strain evidence="2">WA102</strain>
    </source>
</reference>
<accession>A0A1B7WZ82</accession>
<feature type="transmembrane region" description="Helical" evidence="1">
    <location>
        <begin position="132"/>
        <end position="153"/>
    </location>
</feature>
<keyword evidence="1" id="KW-1133">Transmembrane helix</keyword>
<keyword evidence="1" id="KW-0812">Transmembrane</keyword>
<dbReference type="AlphaFoldDB" id="A0A1B7WZ82"/>
<keyword evidence="1" id="KW-0472">Membrane</keyword>
<name>A0A1B7WZ82_APHFL</name>
<evidence type="ECO:0000313" key="2">
    <source>
        <dbReference type="EMBL" id="OBQ42419.1"/>
    </source>
</evidence>
<sequence>MKDEFEQQQDIVVSAQQVNSALVQGLKSATKNLVTNDLYLPRKEYKSPEVRQIFDYGIIEKEAETSTQRNWRNFSVISSAFGTWYLTSGIIKVSVLTTASLGAGFVLPGIGIVYCGVKSVSHFLNKEYNDSMGCSLVGGIIITSTASTIIPLWQSQGRTERDLGKYKLERDQYQQYSEGYKPTFNLDGFAPLLIIWVIAIGIKILTTRSEK</sequence>
<dbReference type="Proteomes" id="UP000092093">
    <property type="component" value="Unassembled WGS sequence"/>
</dbReference>
<dbReference type="EMBL" id="LJOW01000106">
    <property type="protein sequence ID" value="OBQ42419.1"/>
    <property type="molecule type" value="Genomic_DNA"/>
</dbReference>